<dbReference type="AlphaFoldDB" id="A0AA42DRL9"/>
<dbReference type="EMBL" id="JAQIFT010000069">
    <property type="protein sequence ID" value="MDA3734033.1"/>
    <property type="molecule type" value="Genomic_DNA"/>
</dbReference>
<proteinExistence type="predicted"/>
<sequence length="279" mass="33013">MVLGEREYKLILLDTNAIREIITNTKLSGKGFFEKFFCNQGNYAPCFFIYNVIELMPYADIFEKFIEFFSTVPCLMFFPIKIVIHQEYQQYCLGKKLTIDNQIAHAFTPIVDDERYNCKTFFSGMKEDVGLVKSIQFDVKQLAEVAKEWEKQRNHTEKLLKKMGMSPTIVDEKFYLGQEYETIIKDMHNWEIKIGNQKIDIKELPTLRIMEYAQFNRVYLTKKKITPNDVMDIRIGGIIPYMDAVITENFQANIYKKAKKYIPQMKQLEIYTLKDIRLE</sequence>
<gene>
    <name evidence="1" type="ORF">PBV87_21395</name>
</gene>
<protein>
    <submittedName>
        <fullName evidence="1">Uncharacterized protein</fullName>
    </submittedName>
</protein>
<name>A0AA42DRL9_9FIRM</name>
<reference evidence="1" key="1">
    <citation type="journal article" date="2023" name="Int. J. Syst. Evol. Microbiol.">
        <title>&lt;i&gt;Holtiella tumoricola&lt;/i&gt; gen. nov. sp. nov., isolated from a human clinical sample.</title>
        <authorList>
            <person name="Allen-Vercoe E."/>
            <person name="Daigneault M.C."/>
            <person name="Vancuren S.J."/>
            <person name="Cochrane K."/>
            <person name="O'Neal L.L."/>
            <person name="Sankaranarayanan K."/>
            <person name="Lawson P.A."/>
        </authorList>
    </citation>
    <scope>NUCLEOTIDE SEQUENCE</scope>
    <source>
        <strain evidence="1">CC70A</strain>
    </source>
</reference>
<keyword evidence="2" id="KW-1185">Reference proteome</keyword>
<evidence type="ECO:0000313" key="1">
    <source>
        <dbReference type="EMBL" id="MDA3734033.1"/>
    </source>
</evidence>
<comment type="caution">
    <text evidence="1">The sequence shown here is derived from an EMBL/GenBank/DDBJ whole genome shotgun (WGS) entry which is preliminary data.</text>
</comment>
<evidence type="ECO:0000313" key="2">
    <source>
        <dbReference type="Proteomes" id="UP001169242"/>
    </source>
</evidence>
<dbReference type="Proteomes" id="UP001169242">
    <property type="component" value="Unassembled WGS sequence"/>
</dbReference>
<accession>A0AA42DRL9</accession>
<organism evidence="1 2">
    <name type="scientific">Holtiella tumoricola</name>
    <dbReference type="NCBI Taxonomy" id="3018743"/>
    <lineage>
        <taxon>Bacteria</taxon>
        <taxon>Bacillati</taxon>
        <taxon>Bacillota</taxon>
        <taxon>Clostridia</taxon>
        <taxon>Lachnospirales</taxon>
        <taxon>Cellulosilyticaceae</taxon>
        <taxon>Holtiella</taxon>
    </lineage>
</organism>
<dbReference type="RefSeq" id="WP_271013685.1">
    <property type="nucleotide sequence ID" value="NZ_JAQIFT010000069.1"/>
</dbReference>